<protein>
    <submittedName>
        <fullName evidence="7">Ribosomal protein L7/L12</fullName>
    </submittedName>
</protein>
<feature type="region of interest" description="Disordered" evidence="4">
    <location>
        <begin position="35"/>
        <end position="62"/>
    </location>
</feature>
<gene>
    <name evidence="7" type="ORF">G647_00545</name>
</gene>
<dbReference type="SUPFAM" id="SSF48300">
    <property type="entry name" value="Ribosomal protein L7/12, oligomerisation (N-terminal) domain"/>
    <property type="match status" value="1"/>
</dbReference>
<dbReference type="InterPro" id="IPR013823">
    <property type="entry name" value="Ribosomal_bL12_C"/>
</dbReference>
<keyword evidence="2 7" id="KW-0689">Ribosomal protein</keyword>
<dbReference type="InterPro" id="IPR000206">
    <property type="entry name" value="Ribosomal_bL12"/>
</dbReference>
<dbReference type="GO" id="GO:0005762">
    <property type="term" value="C:mitochondrial large ribosomal subunit"/>
    <property type="evidence" value="ECO:0007669"/>
    <property type="project" value="TreeGrafter"/>
</dbReference>
<evidence type="ECO:0000313" key="8">
    <source>
        <dbReference type="Proteomes" id="UP000030678"/>
    </source>
</evidence>
<feature type="domain" description="Large ribosomal subunit protein bL12 C-terminal" evidence="5">
    <location>
        <begin position="132"/>
        <end position="198"/>
    </location>
</feature>
<evidence type="ECO:0000256" key="3">
    <source>
        <dbReference type="ARBA" id="ARBA00023274"/>
    </source>
</evidence>
<dbReference type="Gene3D" id="3.30.1390.10">
    <property type="match status" value="1"/>
</dbReference>
<dbReference type="InterPro" id="IPR036235">
    <property type="entry name" value="Ribosomal_bL12_oligo_N_sf"/>
</dbReference>
<dbReference type="VEuPathDB" id="FungiDB:G647_00545"/>
<feature type="domain" description="Large ribosomal subunit protein bL12 oligomerization" evidence="6">
    <location>
        <begin position="64"/>
        <end position="114"/>
    </location>
</feature>
<evidence type="ECO:0000259" key="6">
    <source>
        <dbReference type="Pfam" id="PF16320"/>
    </source>
</evidence>
<dbReference type="OrthoDB" id="250175at2759"/>
<name>V9DN58_9EURO</name>
<evidence type="ECO:0000313" key="7">
    <source>
        <dbReference type="EMBL" id="ETI28096.1"/>
    </source>
</evidence>
<dbReference type="GO" id="GO:0003735">
    <property type="term" value="F:structural constituent of ribosome"/>
    <property type="evidence" value="ECO:0007669"/>
    <property type="project" value="InterPro"/>
</dbReference>
<accession>V9DN58</accession>
<dbReference type="EMBL" id="KB822697">
    <property type="protein sequence ID" value="ETI28096.1"/>
    <property type="molecule type" value="Genomic_DNA"/>
</dbReference>
<evidence type="ECO:0000259" key="5">
    <source>
        <dbReference type="Pfam" id="PF00542"/>
    </source>
</evidence>
<dbReference type="CDD" id="cd00387">
    <property type="entry name" value="Ribosomal_L7_L12"/>
    <property type="match status" value="1"/>
</dbReference>
<feature type="compositionally biased region" description="Basic residues" evidence="4">
    <location>
        <begin position="39"/>
        <end position="49"/>
    </location>
</feature>
<dbReference type="GeneID" id="19979038"/>
<organism evidence="7 8">
    <name type="scientific">Cladophialophora carrionii CBS 160.54</name>
    <dbReference type="NCBI Taxonomy" id="1279043"/>
    <lineage>
        <taxon>Eukaryota</taxon>
        <taxon>Fungi</taxon>
        <taxon>Dikarya</taxon>
        <taxon>Ascomycota</taxon>
        <taxon>Pezizomycotina</taxon>
        <taxon>Eurotiomycetes</taxon>
        <taxon>Chaetothyriomycetidae</taxon>
        <taxon>Chaetothyriales</taxon>
        <taxon>Herpotrichiellaceae</taxon>
        <taxon>Cladophialophora</taxon>
    </lineage>
</organism>
<feature type="compositionally biased region" description="Polar residues" evidence="4">
    <location>
        <begin position="50"/>
        <end position="60"/>
    </location>
</feature>
<dbReference type="SUPFAM" id="SSF54736">
    <property type="entry name" value="ClpS-like"/>
    <property type="match status" value="1"/>
</dbReference>
<dbReference type="InterPro" id="IPR014719">
    <property type="entry name" value="Ribosomal_bL12_C/ClpS-like"/>
</dbReference>
<dbReference type="Pfam" id="PF00542">
    <property type="entry name" value="Ribosomal_L12"/>
    <property type="match status" value="1"/>
</dbReference>
<reference evidence="7 8" key="1">
    <citation type="submission" date="2013-03" db="EMBL/GenBank/DDBJ databases">
        <title>The Genome Sequence of Cladophialophora carrionii CBS 160.54.</title>
        <authorList>
            <consortium name="The Broad Institute Genomics Platform"/>
            <person name="Cuomo C."/>
            <person name="de Hoog S."/>
            <person name="Gorbushina A."/>
            <person name="Walker B."/>
            <person name="Young S.K."/>
            <person name="Zeng Q."/>
            <person name="Gargeya S."/>
            <person name="Fitzgerald M."/>
            <person name="Haas B."/>
            <person name="Abouelleil A."/>
            <person name="Allen A.W."/>
            <person name="Alvarado L."/>
            <person name="Arachchi H.M."/>
            <person name="Berlin A.M."/>
            <person name="Chapman S.B."/>
            <person name="Gainer-Dewar J."/>
            <person name="Goldberg J."/>
            <person name="Griggs A."/>
            <person name="Gujja S."/>
            <person name="Hansen M."/>
            <person name="Howarth C."/>
            <person name="Imamovic A."/>
            <person name="Ireland A."/>
            <person name="Larimer J."/>
            <person name="McCowan C."/>
            <person name="Murphy C."/>
            <person name="Pearson M."/>
            <person name="Poon T.W."/>
            <person name="Priest M."/>
            <person name="Roberts A."/>
            <person name="Saif S."/>
            <person name="Shea T."/>
            <person name="Sisk P."/>
            <person name="Sykes S."/>
            <person name="Wortman J."/>
            <person name="Nusbaum C."/>
            <person name="Birren B."/>
        </authorList>
    </citation>
    <scope>NUCLEOTIDE SEQUENCE [LARGE SCALE GENOMIC DNA]</scope>
    <source>
        <strain evidence="7 8">CBS 160.54</strain>
    </source>
</reference>
<dbReference type="Gene3D" id="1.20.5.710">
    <property type="entry name" value="Single helix bin"/>
    <property type="match status" value="1"/>
</dbReference>
<dbReference type="HOGENOM" id="CLU_086499_0_1_1"/>
<evidence type="ECO:0000256" key="4">
    <source>
        <dbReference type="SAM" id="MobiDB-lite"/>
    </source>
</evidence>
<dbReference type="Pfam" id="PF16320">
    <property type="entry name" value="Ribosomal_L12_N"/>
    <property type="match status" value="1"/>
</dbReference>
<dbReference type="PANTHER" id="PTHR45987">
    <property type="entry name" value="39S RIBOSOMAL PROTEIN L12"/>
    <property type="match status" value="1"/>
</dbReference>
<dbReference type="HAMAP" id="MF_00368">
    <property type="entry name" value="Ribosomal_bL12"/>
    <property type="match status" value="1"/>
</dbReference>
<proteinExistence type="inferred from homology"/>
<sequence length="199" mass="21027">MSSQIPSTTYRCCQLAARTQKRSLSSQCLRLSIGSTNQQRRRNNLKQSKRWQSTDASAAPTNPKIAGIVDQISQLTLLETADLVASLKSRLNIPDMAFAAPAAASAAGSAAAPAAEAEPEEAAPAPAEKTMFTLKLESFDAAAKPKVIKEVKGLLGLSLVDSKKFVESAPKQMKEGVPKEEAEKIVAAMKALGAVVSMS</sequence>
<dbReference type="FunFam" id="3.30.1390.10:FF:000001">
    <property type="entry name" value="50S ribosomal protein L7/L12"/>
    <property type="match status" value="1"/>
</dbReference>
<dbReference type="GO" id="GO:0003729">
    <property type="term" value="F:mRNA binding"/>
    <property type="evidence" value="ECO:0007669"/>
    <property type="project" value="TreeGrafter"/>
</dbReference>
<evidence type="ECO:0000256" key="1">
    <source>
        <dbReference type="ARBA" id="ARBA00007197"/>
    </source>
</evidence>
<dbReference type="PANTHER" id="PTHR45987:SF4">
    <property type="entry name" value="LARGE RIBOSOMAL SUBUNIT PROTEIN BL12M"/>
    <property type="match status" value="1"/>
</dbReference>
<keyword evidence="3" id="KW-0687">Ribonucleoprotein</keyword>
<dbReference type="Proteomes" id="UP000030678">
    <property type="component" value="Unassembled WGS sequence"/>
</dbReference>
<evidence type="ECO:0000256" key="2">
    <source>
        <dbReference type="ARBA" id="ARBA00022980"/>
    </source>
</evidence>
<dbReference type="RefSeq" id="XP_008722170.1">
    <property type="nucleotide sequence ID" value="XM_008723948.1"/>
</dbReference>
<comment type="similarity">
    <text evidence="1">Belongs to the bacterial ribosomal protein bL12 family.</text>
</comment>
<dbReference type="AlphaFoldDB" id="V9DN58"/>
<dbReference type="InterPro" id="IPR008932">
    <property type="entry name" value="Ribosomal_bL12_oligo"/>
</dbReference>
<dbReference type="GO" id="GO:0006412">
    <property type="term" value="P:translation"/>
    <property type="evidence" value="ECO:0007669"/>
    <property type="project" value="InterPro"/>
</dbReference>